<evidence type="ECO:0000313" key="2">
    <source>
        <dbReference type="EMBL" id="MCI30419.1"/>
    </source>
</evidence>
<reference evidence="2 3" key="1">
    <citation type="journal article" date="2018" name="Front. Plant Sci.">
        <title>Red Clover (Trifolium pratense) and Zigzag Clover (T. medium) - A Picture of Genomic Similarities and Differences.</title>
        <authorList>
            <person name="Dluhosova J."/>
            <person name="Istvanek J."/>
            <person name="Nedelnik J."/>
            <person name="Repkova J."/>
        </authorList>
    </citation>
    <scope>NUCLEOTIDE SEQUENCE [LARGE SCALE GENOMIC DNA]</scope>
    <source>
        <strain evidence="3">cv. 10/8</strain>
        <tissue evidence="2">Leaf</tissue>
    </source>
</reference>
<name>A0A392R2F5_9FABA</name>
<dbReference type="InterPro" id="IPR054722">
    <property type="entry name" value="PolX-like_BBD"/>
</dbReference>
<feature type="domain" description="Retrovirus-related Pol polyprotein from transposon TNT 1-94-like beta-barrel" evidence="1">
    <location>
        <begin position="15"/>
        <end position="95"/>
    </location>
</feature>
<protein>
    <submittedName>
        <fullName evidence="2">Retrovirus-related pol polyprotein from transposon TNT 1-94</fullName>
    </submittedName>
</protein>
<proteinExistence type="predicted"/>
<evidence type="ECO:0000259" key="1">
    <source>
        <dbReference type="Pfam" id="PF22936"/>
    </source>
</evidence>
<dbReference type="AlphaFoldDB" id="A0A392R2F5"/>
<dbReference type="Proteomes" id="UP000265520">
    <property type="component" value="Unassembled WGS sequence"/>
</dbReference>
<accession>A0A392R2F5</accession>
<evidence type="ECO:0000313" key="3">
    <source>
        <dbReference type="Proteomes" id="UP000265520"/>
    </source>
</evidence>
<dbReference type="Pfam" id="PF22936">
    <property type="entry name" value="Pol_BBD"/>
    <property type="match status" value="1"/>
</dbReference>
<organism evidence="2 3">
    <name type="scientific">Trifolium medium</name>
    <dbReference type="NCBI Taxonomy" id="97028"/>
    <lineage>
        <taxon>Eukaryota</taxon>
        <taxon>Viridiplantae</taxon>
        <taxon>Streptophyta</taxon>
        <taxon>Embryophyta</taxon>
        <taxon>Tracheophyta</taxon>
        <taxon>Spermatophyta</taxon>
        <taxon>Magnoliopsida</taxon>
        <taxon>eudicotyledons</taxon>
        <taxon>Gunneridae</taxon>
        <taxon>Pentapetalae</taxon>
        <taxon>rosids</taxon>
        <taxon>fabids</taxon>
        <taxon>Fabales</taxon>
        <taxon>Fabaceae</taxon>
        <taxon>Papilionoideae</taxon>
        <taxon>50 kb inversion clade</taxon>
        <taxon>NPAAA clade</taxon>
        <taxon>Hologalegina</taxon>
        <taxon>IRL clade</taxon>
        <taxon>Trifolieae</taxon>
        <taxon>Trifolium</taxon>
    </lineage>
</organism>
<dbReference type="EMBL" id="LXQA010179428">
    <property type="protein sequence ID" value="MCI30419.1"/>
    <property type="molecule type" value="Genomic_DNA"/>
</dbReference>
<sequence length="99" mass="10976">MMATTTDDAEIEEGWYLDTGCSTHMIGHKEWLINFDSTKESSIRFADSRTIKSKGVGDVLIKGKNGNQTLITGVLYVPDMKSNLLSMGQLLQKGFNMTL</sequence>
<comment type="caution">
    <text evidence="2">The sequence shown here is derived from an EMBL/GenBank/DDBJ whole genome shotgun (WGS) entry which is preliminary data.</text>
</comment>
<feature type="non-terminal residue" evidence="2">
    <location>
        <position position="99"/>
    </location>
</feature>
<keyword evidence="3" id="KW-1185">Reference proteome</keyword>